<evidence type="ECO:0000256" key="2">
    <source>
        <dbReference type="ARBA" id="ARBA00005974"/>
    </source>
</evidence>
<evidence type="ECO:0000313" key="12">
    <source>
        <dbReference type="Proteomes" id="UP001620626"/>
    </source>
</evidence>
<comment type="caution">
    <text evidence="11">The sequence shown here is derived from an EMBL/GenBank/DDBJ whole genome shotgun (WGS) entry which is preliminary data.</text>
</comment>
<dbReference type="PANTHER" id="PTHR11153">
    <property type="entry name" value="SIDEROFLEXIN"/>
    <property type="match status" value="1"/>
</dbReference>
<dbReference type="Pfam" id="PF03820">
    <property type="entry name" value="SFXNs"/>
    <property type="match status" value="1"/>
</dbReference>
<comment type="subcellular location">
    <subcellularLocation>
        <location evidence="1">Mitochondrion membrane</location>
        <topology evidence="1">Multi-pass membrane protein</topology>
    </subcellularLocation>
</comment>
<dbReference type="Proteomes" id="UP001620626">
    <property type="component" value="Unassembled WGS sequence"/>
</dbReference>
<evidence type="ECO:0000256" key="9">
    <source>
        <dbReference type="ARBA" id="ARBA00036416"/>
    </source>
</evidence>
<organism evidence="11 12">
    <name type="scientific">Heterodera trifolii</name>
    <dbReference type="NCBI Taxonomy" id="157864"/>
    <lineage>
        <taxon>Eukaryota</taxon>
        <taxon>Metazoa</taxon>
        <taxon>Ecdysozoa</taxon>
        <taxon>Nematoda</taxon>
        <taxon>Chromadorea</taxon>
        <taxon>Rhabditida</taxon>
        <taxon>Tylenchina</taxon>
        <taxon>Tylenchomorpha</taxon>
        <taxon>Tylenchoidea</taxon>
        <taxon>Heteroderidae</taxon>
        <taxon>Heteroderinae</taxon>
        <taxon>Heterodera</taxon>
    </lineage>
</organism>
<dbReference type="GO" id="GO:0006865">
    <property type="term" value="P:amino acid transport"/>
    <property type="evidence" value="ECO:0007669"/>
    <property type="project" value="UniProtKB-KW"/>
</dbReference>
<dbReference type="InterPro" id="IPR004686">
    <property type="entry name" value="Mtc"/>
</dbReference>
<gene>
    <name evidence="11" type="ORF">niasHT_014189</name>
</gene>
<keyword evidence="5" id="KW-0029">Amino-acid transport</keyword>
<dbReference type="PANTHER" id="PTHR11153:SF20">
    <property type="entry name" value="SIDEROFLEXIN-3"/>
    <property type="match status" value="1"/>
</dbReference>
<keyword evidence="8 10" id="KW-0472">Membrane</keyword>
<keyword evidence="7" id="KW-0496">Mitochondrion</keyword>
<dbReference type="AlphaFoldDB" id="A0ABD2KXT6"/>
<keyword evidence="12" id="KW-1185">Reference proteome</keyword>
<dbReference type="EMBL" id="JBICBT010000616">
    <property type="protein sequence ID" value="KAL3107472.1"/>
    <property type="molecule type" value="Genomic_DNA"/>
</dbReference>
<evidence type="ECO:0008006" key="13">
    <source>
        <dbReference type="Google" id="ProtNLM"/>
    </source>
</evidence>
<evidence type="ECO:0000256" key="7">
    <source>
        <dbReference type="ARBA" id="ARBA00023128"/>
    </source>
</evidence>
<evidence type="ECO:0000256" key="3">
    <source>
        <dbReference type="ARBA" id="ARBA00022448"/>
    </source>
</evidence>
<evidence type="ECO:0000256" key="1">
    <source>
        <dbReference type="ARBA" id="ARBA00004225"/>
    </source>
</evidence>
<sequence length="92" mass="10530">MVTPGMVCTPILINRLDQKQWFRARPWLSPLIQAAVCGFLLTFTIPLGCAVFPQFSPMKVAQLEPELQKKIRQKFVARKLPVPELVYYNKGL</sequence>
<keyword evidence="4 10" id="KW-0812">Transmembrane</keyword>
<keyword evidence="3" id="KW-0813">Transport</keyword>
<comment type="similarity">
    <text evidence="2">Belongs to the sideroflexin family.</text>
</comment>
<keyword evidence="6 10" id="KW-1133">Transmembrane helix</keyword>
<evidence type="ECO:0000256" key="10">
    <source>
        <dbReference type="SAM" id="Phobius"/>
    </source>
</evidence>
<evidence type="ECO:0000256" key="4">
    <source>
        <dbReference type="ARBA" id="ARBA00022692"/>
    </source>
</evidence>
<reference evidence="11 12" key="1">
    <citation type="submission" date="2024-10" db="EMBL/GenBank/DDBJ databases">
        <authorList>
            <person name="Kim D."/>
        </authorList>
    </citation>
    <scope>NUCLEOTIDE SEQUENCE [LARGE SCALE GENOMIC DNA]</scope>
    <source>
        <strain evidence="11">BH-2024</strain>
    </source>
</reference>
<protein>
    <recommendedName>
        <fullName evidence="13">Sideroflexin-2</fullName>
    </recommendedName>
</protein>
<accession>A0ABD2KXT6</accession>
<evidence type="ECO:0000256" key="8">
    <source>
        <dbReference type="ARBA" id="ARBA00023136"/>
    </source>
</evidence>
<evidence type="ECO:0000256" key="5">
    <source>
        <dbReference type="ARBA" id="ARBA00022970"/>
    </source>
</evidence>
<evidence type="ECO:0000256" key="6">
    <source>
        <dbReference type="ARBA" id="ARBA00022989"/>
    </source>
</evidence>
<proteinExistence type="inferred from homology"/>
<feature type="transmembrane region" description="Helical" evidence="10">
    <location>
        <begin position="31"/>
        <end position="52"/>
    </location>
</feature>
<dbReference type="GO" id="GO:0031966">
    <property type="term" value="C:mitochondrial membrane"/>
    <property type="evidence" value="ECO:0007669"/>
    <property type="project" value="UniProtKB-SubCell"/>
</dbReference>
<comment type="catalytic activity">
    <reaction evidence="9">
        <text>L-serine(in) = L-serine(out)</text>
        <dbReference type="Rhea" id="RHEA:35031"/>
        <dbReference type="ChEBI" id="CHEBI:33384"/>
    </reaction>
</comment>
<evidence type="ECO:0000313" key="11">
    <source>
        <dbReference type="EMBL" id="KAL3107472.1"/>
    </source>
</evidence>
<name>A0ABD2KXT6_9BILA</name>